<dbReference type="OrthoDB" id="10444440at2759"/>
<gene>
    <name evidence="2" type="ORF">Esi_0005_0084</name>
</gene>
<reference evidence="2 3" key="1">
    <citation type="journal article" date="2010" name="Nature">
        <title>The Ectocarpus genome and the independent evolution of multicellularity in brown algae.</title>
        <authorList>
            <person name="Cock J.M."/>
            <person name="Sterck L."/>
            <person name="Rouze P."/>
            <person name="Scornet D."/>
            <person name="Allen A.E."/>
            <person name="Amoutzias G."/>
            <person name="Anthouard V."/>
            <person name="Artiguenave F."/>
            <person name="Aury J.M."/>
            <person name="Badger J.H."/>
            <person name="Beszteri B."/>
            <person name="Billiau K."/>
            <person name="Bonnet E."/>
            <person name="Bothwell J.H."/>
            <person name="Bowler C."/>
            <person name="Boyen C."/>
            <person name="Brownlee C."/>
            <person name="Carrano C.J."/>
            <person name="Charrier B."/>
            <person name="Cho G.Y."/>
            <person name="Coelho S.M."/>
            <person name="Collen J."/>
            <person name="Corre E."/>
            <person name="Da Silva C."/>
            <person name="Delage L."/>
            <person name="Delaroque N."/>
            <person name="Dittami S.M."/>
            <person name="Doulbeau S."/>
            <person name="Elias M."/>
            <person name="Farnham G."/>
            <person name="Gachon C.M."/>
            <person name="Gschloessl B."/>
            <person name="Heesch S."/>
            <person name="Jabbari K."/>
            <person name="Jubin C."/>
            <person name="Kawai H."/>
            <person name="Kimura K."/>
            <person name="Kloareg B."/>
            <person name="Kupper F.C."/>
            <person name="Lang D."/>
            <person name="Le Bail A."/>
            <person name="Leblanc C."/>
            <person name="Lerouge P."/>
            <person name="Lohr M."/>
            <person name="Lopez P.J."/>
            <person name="Martens C."/>
            <person name="Maumus F."/>
            <person name="Michel G."/>
            <person name="Miranda-Saavedra D."/>
            <person name="Morales J."/>
            <person name="Moreau H."/>
            <person name="Motomura T."/>
            <person name="Nagasato C."/>
            <person name="Napoli C.A."/>
            <person name="Nelson D.R."/>
            <person name="Nyvall-Collen P."/>
            <person name="Peters A.F."/>
            <person name="Pommier C."/>
            <person name="Potin P."/>
            <person name="Poulain J."/>
            <person name="Quesneville H."/>
            <person name="Read B."/>
            <person name="Rensing S.A."/>
            <person name="Ritter A."/>
            <person name="Rousvoal S."/>
            <person name="Samanta M."/>
            <person name="Samson G."/>
            <person name="Schroeder D.C."/>
            <person name="Segurens B."/>
            <person name="Strittmatter M."/>
            <person name="Tonon T."/>
            <person name="Tregear J.W."/>
            <person name="Valentin K."/>
            <person name="von Dassow P."/>
            <person name="Yamagishi T."/>
            <person name="Van de Peer Y."/>
            <person name="Wincker P."/>
        </authorList>
    </citation>
    <scope>NUCLEOTIDE SEQUENCE [LARGE SCALE GENOMIC DNA]</scope>
    <source>
        <strain evidence="3">Ec32 / CCAP1310/4</strain>
    </source>
</reference>
<evidence type="ECO:0000313" key="3">
    <source>
        <dbReference type="Proteomes" id="UP000002630"/>
    </source>
</evidence>
<evidence type="ECO:0000256" key="1">
    <source>
        <dbReference type="SAM" id="MobiDB-lite"/>
    </source>
</evidence>
<feature type="compositionally biased region" description="Gly residues" evidence="1">
    <location>
        <begin position="30"/>
        <end position="43"/>
    </location>
</feature>
<dbReference type="Proteomes" id="UP000002630">
    <property type="component" value="Unassembled WGS sequence"/>
</dbReference>
<keyword evidence="3" id="KW-1185">Reference proteome</keyword>
<feature type="compositionally biased region" description="Basic and acidic residues" evidence="1">
    <location>
        <begin position="325"/>
        <end position="339"/>
    </location>
</feature>
<feature type="compositionally biased region" description="Low complexity" evidence="1">
    <location>
        <begin position="134"/>
        <end position="145"/>
    </location>
</feature>
<feature type="compositionally biased region" description="Polar residues" evidence="1">
    <location>
        <begin position="292"/>
        <end position="304"/>
    </location>
</feature>
<dbReference type="InParanoid" id="D8LNP2"/>
<protein>
    <submittedName>
        <fullName evidence="2">Uncharacterized protein</fullName>
    </submittedName>
</protein>
<proteinExistence type="predicted"/>
<organism evidence="2 3">
    <name type="scientific">Ectocarpus siliculosus</name>
    <name type="common">Brown alga</name>
    <name type="synonym">Conferva siliculosa</name>
    <dbReference type="NCBI Taxonomy" id="2880"/>
    <lineage>
        <taxon>Eukaryota</taxon>
        <taxon>Sar</taxon>
        <taxon>Stramenopiles</taxon>
        <taxon>Ochrophyta</taxon>
        <taxon>PX clade</taxon>
        <taxon>Phaeophyceae</taxon>
        <taxon>Ectocarpales</taxon>
        <taxon>Ectocarpaceae</taxon>
        <taxon>Ectocarpus</taxon>
    </lineage>
</organism>
<feature type="region of interest" description="Disordered" evidence="1">
    <location>
        <begin position="1"/>
        <end position="371"/>
    </location>
</feature>
<accession>D8LNP2</accession>
<feature type="compositionally biased region" description="Polar residues" evidence="1">
    <location>
        <begin position="81"/>
        <end position="91"/>
    </location>
</feature>
<evidence type="ECO:0000313" key="2">
    <source>
        <dbReference type="EMBL" id="CBN78252.1"/>
    </source>
</evidence>
<feature type="compositionally biased region" description="Low complexity" evidence="1">
    <location>
        <begin position="279"/>
        <end position="291"/>
    </location>
</feature>
<dbReference type="EMBL" id="FN649760">
    <property type="protein sequence ID" value="CBN78252.1"/>
    <property type="molecule type" value="Genomic_DNA"/>
</dbReference>
<name>D8LNP2_ECTSI</name>
<feature type="compositionally biased region" description="Basic residues" evidence="1">
    <location>
        <begin position="106"/>
        <end position="116"/>
    </location>
</feature>
<dbReference type="AlphaFoldDB" id="D8LNP2"/>
<feature type="compositionally biased region" description="Basic and acidic residues" evidence="1">
    <location>
        <begin position="217"/>
        <end position="226"/>
    </location>
</feature>
<feature type="compositionally biased region" description="Basic and acidic residues" evidence="1">
    <location>
        <begin position="235"/>
        <end position="249"/>
    </location>
</feature>
<sequence>MPNMLAEAKSVGKSQEQADDGESYKLGRGSMRGGGNDAKGDLGGSVPWGADSKECQQQGENRGKMLSSLAKQASPRPSEMQAFSSLPSPSADSGKLAPLDMGQRSPRSHRASRSRQRSSSPKEHQNASSEDESPLPGLSLSPRSGAHSARRVRSLPPTPKRASCTNLDPVSDSVEFARPQSRGGPAGNGSKFSPLLDAKEGSTSPRYRDPALCAADSNKRGGELAAERGGGGLGRESRSLSRGAAEAKSEVGCTRLPGTKSTSPPRDRGEGSEGRPRLSSESLPGASPSSSNGTWRRQRSSQNVDAAHSTKRSSGDVSPAGGERNGNHRYEGYGEEKDFGSVPNSPSMARGEESSKSPRTRRMRPQRDSAV</sequence>
<feature type="compositionally biased region" description="Basic and acidic residues" evidence="1">
    <location>
        <begin position="265"/>
        <end position="278"/>
    </location>
</feature>